<dbReference type="AlphaFoldDB" id="A0AAW1UQC4"/>
<dbReference type="Proteomes" id="UP001431783">
    <property type="component" value="Unassembled WGS sequence"/>
</dbReference>
<dbReference type="EMBL" id="JARQZJ010000091">
    <property type="protein sequence ID" value="KAK9883245.1"/>
    <property type="molecule type" value="Genomic_DNA"/>
</dbReference>
<organism evidence="2 3">
    <name type="scientific">Henosepilachna vigintioctopunctata</name>
    <dbReference type="NCBI Taxonomy" id="420089"/>
    <lineage>
        <taxon>Eukaryota</taxon>
        <taxon>Metazoa</taxon>
        <taxon>Ecdysozoa</taxon>
        <taxon>Arthropoda</taxon>
        <taxon>Hexapoda</taxon>
        <taxon>Insecta</taxon>
        <taxon>Pterygota</taxon>
        <taxon>Neoptera</taxon>
        <taxon>Endopterygota</taxon>
        <taxon>Coleoptera</taxon>
        <taxon>Polyphaga</taxon>
        <taxon>Cucujiformia</taxon>
        <taxon>Coccinelloidea</taxon>
        <taxon>Coccinellidae</taxon>
        <taxon>Epilachninae</taxon>
        <taxon>Epilachnini</taxon>
        <taxon>Henosepilachna</taxon>
    </lineage>
</organism>
<proteinExistence type="predicted"/>
<feature type="compositionally biased region" description="Basic and acidic residues" evidence="1">
    <location>
        <begin position="25"/>
        <end position="45"/>
    </location>
</feature>
<name>A0AAW1UQC4_9CUCU</name>
<comment type="caution">
    <text evidence="2">The sequence shown here is derived from an EMBL/GenBank/DDBJ whole genome shotgun (WGS) entry which is preliminary data.</text>
</comment>
<accession>A0AAW1UQC4</accession>
<protein>
    <submittedName>
        <fullName evidence="2">Uncharacterized protein</fullName>
    </submittedName>
</protein>
<evidence type="ECO:0000256" key="1">
    <source>
        <dbReference type="SAM" id="MobiDB-lite"/>
    </source>
</evidence>
<reference evidence="2 3" key="1">
    <citation type="submission" date="2023-03" db="EMBL/GenBank/DDBJ databases">
        <title>Genome insight into feeding habits of ladybird beetles.</title>
        <authorList>
            <person name="Li H.-S."/>
            <person name="Huang Y.-H."/>
            <person name="Pang H."/>
        </authorList>
    </citation>
    <scope>NUCLEOTIDE SEQUENCE [LARGE SCALE GENOMIC DNA]</scope>
    <source>
        <strain evidence="2">SYSU_2023b</strain>
        <tissue evidence="2">Whole body</tissue>
    </source>
</reference>
<feature type="region of interest" description="Disordered" evidence="1">
    <location>
        <begin position="18"/>
        <end position="63"/>
    </location>
</feature>
<keyword evidence="3" id="KW-1185">Reference proteome</keyword>
<gene>
    <name evidence="2" type="ORF">WA026_001434</name>
</gene>
<sequence>MSRLSIKISDYGVVTKTGRATNTDKNNKPAESKKRTKKDIKEKSNDISPVKRSRGKPEGITKKKIVAQRNIEELQVQDDQKDQRRILIRNLSLKSQKKLMKMRINSKKTN</sequence>
<evidence type="ECO:0000313" key="3">
    <source>
        <dbReference type="Proteomes" id="UP001431783"/>
    </source>
</evidence>
<evidence type="ECO:0000313" key="2">
    <source>
        <dbReference type="EMBL" id="KAK9883245.1"/>
    </source>
</evidence>